<dbReference type="InterPro" id="IPR050482">
    <property type="entry name" value="Sensor_HK_TwoCompSys"/>
</dbReference>
<keyword evidence="5" id="KW-0902">Two-component regulatory system</keyword>
<evidence type="ECO:0000259" key="8">
    <source>
        <dbReference type="PROSITE" id="PS50109"/>
    </source>
</evidence>
<keyword evidence="6" id="KW-0472">Membrane</keyword>
<dbReference type="EC" id="2.7.13.3" evidence="2"/>
<gene>
    <name evidence="9" type="ORF">ACFPH8_11310</name>
</gene>
<dbReference type="InterPro" id="IPR003594">
    <property type="entry name" value="HATPase_dom"/>
</dbReference>
<dbReference type="PANTHER" id="PTHR24421">
    <property type="entry name" value="NITRATE/NITRITE SENSOR PROTEIN NARX-RELATED"/>
    <property type="match status" value="1"/>
</dbReference>
<evidence type="ECO:0000256" key="5">
    <source>
        <dbReference type="ARBA" id="ARBA00023012"/>
    </source>
</evidence>
<dbReference type="InterPro" id="IPR005467">
    <property type="entry name" value="His_kinase_dom"/>
</dbReference>
<keyword evidence="6" id="KW-0812">Transmembrane</keyword>
<keyword evidence="3" id="KW-0808">Transferase</keyword>
<feature type="transmembrane region" description="Helical" evidence="6">
    <location>
        <begin position="440"/>
        <end position="458"/>
    </location>
</feature>
<dbReference type="PROSITE" id="PS50109">
    <property type="entry name" value="HIS_KIN"/>
    <property type="match status" value="1"/>
</dbReference>
<keyword evidence="9" id="KW-0547">Nucleotide-binding</keyword>
<dbReference type="RefSeq" id="WP_376861032.1">
    <property type="nucleotide sequence ID" value="NZ_JBHSLA010000004.1"/>
</dbReference>
<keyword evidence="6" id="KW-1133">Transmembrane helix</keyword>
<dbReference type="GO" id="GO:0005524">
    <property type="term" value="F:ATP binding"/>
    <property type="evidence" value="ECO:0007669"/>
    <property type="project" value="UniProtKB-KW"/>
</dbReference>
<evidence type="ECO:0000256" key="3">
    <source>
        <dbReference type="ARBA" id="ARBA00022679"/>
    </source>
</evidence>
<evidence type="ECO:0000256" key="1">
    <source>
        <dbReference type="ARBA" id="ARBA00000085"/>
    </source>
</evidence>
<sequence length="673" mass="77330">MRSSLIILLLVLPFFSLAQDRDLDQNKNLLELSNKYASGVERLKFLDSLSSEIRYDSTFNADSVFRVTISYAQQLDSINLAIKHATNFINYLNYGSNDYDQAKQIIRATQRIVPRVTKPNLIDDFYYEAAYLYYDSRQFDESIKLFDSAYYYAEKYKSEFMELSKFAKGMALVNIGDFGSASITLQEASKMFQNKKDTLYWLSAKNSISILYSKNGFFDEAKRERDELIKIANTTDSYHNLPVVYYNNATDDHKLNNEKSRIKNLKLAVAANNRLKNKAYFDAPLKFGLAVGLSENDSLQQAKTIIEELERNDTNINGYNRPFYLSAKMHYAFAEKNYAEALRYGTEHFNLKNDSDQYEELQEASLFLSKIYERMGNTNQALLHYKNYTKIKDSIVNTQNTRVLAYYQTQYETEKRDLIIENQTNNIALLDSENNLKKQWLLFGGLGLFGVFGFITIIRSRNYAKKKQILQEAFTQDIINTQEQERTRLAFELHGSVGQQLMLLTRKLKTINNPDYENLAHDTLANLRTISQGLYPATLERLGFSSALEDLVNELDENTDVFFTMEIENANHLISKENALHLYRMAQEALSNTIKHAEAKAVFVSLKIKSDTLLITIEDNGKGFDYQKALETSKSLGMKSLLERSKIIKASLHVESELGKGTQLVIAIPKSKM</sequence>
<evidence type="ECO:0000313" key="9">
    <source>
        <dbReference type="EMBL" id="MFC5195920.1"/>
    </source>
</evidence>
<evidence type="ECO:0000256" key="4">
    <source>
        <dbReference type="ARBA" id="ARBA00022777"/>
    </source>
</evidence>
<dbReference type="SUPFAM" id="SSF55874">
    <property type="entry name" value="ATPase domain of HSP90 chaperone/DNA topoisomerase II/histidine kinase"/>
    <property type="match status" value="1"/>
</dbReference>
<keyword evidence="10" id="KW-1185">Reference proteome</keyword>
<dbReference type="EMBL" id="JBHSLA010000004">
    <property type="protein sequence ID" value="MFC5195920.1"/>
    <property type="molecule type" value="Genomic_DNA"/>
</dbReference>
<dbReference type="Gene3D" id="1.25.40.10">
    <property type="entry name" value="Tetratricopeptide repeat domain"/>
    <property type="match status" value="1"/>
</dbReference>
<dbReference type="CDD" id="cd16917">
    <property type="entry name" value="HATPase_UhpB-NarQ-NarX-like"/>
    <property type="match status" value="1"/>
</dbReference>
<evidence type="ECO:0000256" key="6">
    <source>
        <dbReference type="SAM" id="Phobius"/>
    </source>
</evidence>
<organism evidence="9 10">
    <name type="scientific">Bizionia hallyeonensis</name>
    <dbReference type="NCBI Taxonomy" id="1123757"/>
    <lineage>
        <taxon>Bacteria</taxon>
        <taxon>Pseudomonadati</taxon>
        <taxon>Bacteroidota</taxon>
        <taxon>Flavobacteriia</taxon>
        <taxon>Flavobacteriales</taxon>
        <taxon>Flavobacteriaceae</taxon>
        <taxon>Bizionia</taxon>
    </lineage>
</organism>
<evidence type="ECO:0000256" key="7">
    <source>
        <dbReference type="SAM" id="SignalP"/>
    </source>
</evidence>
<proteinExistence type="predicted"/>
<reference evidence="10" key="1">
    <citation type="journal article" date="2019" name="Int. J. Syst. Evol. Microbiol.">
        <title>The Global Catalogue of Microorganisms (GCM) 10K type strain sequencing project: providing services to taxonomists for standard genome sequencing and annotation.</title>
        <authorList>
            <consortium name="The Broad Institute Genomics Platform"/>
            <consortium name="The Broad Institute Genome Sequencing Center for Infectious Disease"/>
            <person name="Wu L."/>
            <person name="Ma J."/>
        </authorList>
    </citation>
    <scope>NUCLEOTIDE SEQUENCE [LARGE SCALE GENOMIC DNA]</scope>
    <source>
        <strain evidence="10">JCM 17978</strain>
    </source>
</reference>
<dbReference type="SMART" id="SM00387">
    <property type="entry name" value="HATPase_c"/>
    <property type="match status" value="1"/>
</dbReference>
<name>A0ABW0C8I9_9FLAO</name>
<keyword evidence="7" id="KW-0732">Signal</keyword>
<dbReference type="InterPro" id="IPR036890">
    <property type="entry name" value="HATPase_C_sf"/>
</dbReference>
<comment type="caution">
    <text evidence="9">The sequence shown here is derived from an EMBL/GenBank/DDBJ whole genome shotgun (WGS) entry which is preliminary data.</text>
</comment>
<evidence type="ECO:0000256" key="2">
    <source>
        <dbReference type="ARBA" id="ARBA00012438"/>
    </source>
</evidence>
<feature type="domain" description="Histidine kinase" evidence="8">
    <location>
        <begin position="522"/>
        <end position="672"/>
    </location>
</feature>
<evidence type="ECO:0000313" key="10">
    <source>
        <dbReference type="Proteomes" id="UP001596162"/>
    </source>
</evidence>
<dbReference type="PANTHER" id="PTHR24421:SF10">
    <property type="entry name" value="NITRATE_NITRITE SENSOR PROTEIN NARQ"/>
    <property type="match status" value="1"/>
</dbReference>
<dbReference type="InterPro" id="IPR011990">
    <property type="entry name" value="TPR-like_helical_dom_sf"/>
</dbReference>
<dbReference type="Gene3D" id="3.30.565.10">
    <property type="entry name" value="Histidine kinase-like ATPase, C-terminal domain"/>
    <property type="match status" value="1"/>
</dbReference>
<protein>
    <recommendedName>
        <fullName evidence="2">histidine kinase</fullName>
        <ecNumber evidence="2">2.7.13.3</ecNumber>
    </recommendedName>
</protein>
<keyword evidence="4" id="KW-0418">Kinase</keyword>
<dbReference type="SUPFAM" id="SSF48452">
    <property type="entry name" value="TPR-like"/>
    <property type="match status" value="1"/>
</dbReference>
<feature type="chain" id="PRO_5045456740" description="histidine kinase" evidence="7">
    <location>
        <begin position="19"/>
        <end position="673"/>
    </location>
</feature>
<comment type="catalytic activity">
    <reaction evidence="1">
        <text>ATP + protein L-histidine = ADP + protein N-phospho-L-histidine.</text>
        <dbReference type="EC" id="2.7.13.3"/>
    </reaction>
</comment>
<accession>A0ABW0C8I9</accession>
<dbReference type="Proteomes" id="UP001596162">
    <property type="component" value="Unassembled WGS sequence"/>
</dbReference>
<feature type="signal peptide" evidence="7">
    <location>
        <begin position="1"/>
        <end position="18"/>
    </location>
</feature>
<dbReference type="Pfam" id="PF02518">
    <property type="entry name" value="HATPase_c"/>
    <property type="match status" value="1"/>
</dbReference>
<keyword evidence="9" id="KW-0067">ATP-binding</keyword>